<evidence type="ECO:0000259" key="1">
    <source>
        <dbReference type="Pfam" id="PF19956"/>
    </source>
</evidence>
<dbReference type="Gene3D" id="3.30.70.1230">
    <property type="entry name" value="Nucleotide cyclase"/>
    <property type="match status" value="1"/>
</dbReference>
<dbReference type="InterPro" id="IPR029787">
    <property type="entry name" value="Nucleotide_cyclase"/>
</dbReference>
<comment type="caution">
    <text evidence="2">The sequence shown here is derived from an EMBL/GenBank/DDBJ whole genome shotgun (WGS) entry which is preliminary data.</text>
</comment>
<accession>A0A6I4LZJ5</accession>
<dbReference type="Proteomes" id="UP000462055">
    <property type="component" value="Unassembled WGS sequence"/>
</dbReference>
<evidence type="ECO:0000313" key="2">
    <source>
        <dbReference type="EMBL" id="MVZ98882.1"/>
    </source>
</evidence>
<name>A0A6I4LZJ5_9ACTN</name>
<reference evidence="2" key="1">
    <citation type="submission" date="2019-12" db="EMBL/GenBank/DDBJ databases">
        <title>Actinomadura physcomitrii sp. nov., a novel actinomycete isolated from moss [Physcomitrium sphaericum (Ludw) Fuernr].</title>
        <authorList>
            <person name="Zhuang X."/>
        </authorList>
    </citation>
    <scope>NUCLEOTIDE SEQUENCE [LARGE SCALE GENOMIC DNA]</scope>
    <source>
        <strain evidence="2">LD22</strain>
    </source>
</reference>
<gene>
    <name evidence="2" type="ORF">F8568_000480</name>
</gene>
<dbReference type="InterPro" id="IPR045431">
    <property type="entry name" value="EAD2"/>
</dbReference>
<feature type="domain" description="Effector-associated" evidence="1">
    <location>
        <begin position="249"/>
        <end position="324"/>
    </location>
</feature>
<dbReference type="AlphaFoldDB" id="A0A6I4LZJ5"/>
<evidence type="ECO:0000313" key="3">
    <source>
        <dbReference type="Proteomes" id="UP000462055"/>
    </source>
</evidence>
<proteinExistence type="predicted"/>
<keyword evidence="3" id="KW-1185">Reference proteome</keyword>
<dbReference type="RefSeq" id="WP_151590012.1">
    <property type="nucleotide sequence ID" value="NZ_WBMS02000001.1"/>
</dbReference>
<sequence length="335" mass="35644">MVQRAGTAAGGWRPGGLCSFFLCDVAGFSSASRTDPVRRRVRRSMYEGLGRCLREGAGVGLDDCYAEDRGDGVMVVVPPHVRTELLLTTVIERLQAEVRHHNEAASEAAQMRLRVAVNVGEAEADEHGIVSTALTHAFRLLDAPPLKEAVAEAETGIALIVSSRVHEDVVGHGRGLIDPDAYYQVDVKVKETAGVAWIMVPGSRPGKRPARVSPPPGGGEEAAGRIPADGFVPWVEVPAPLLFGMADDLLDIPQLRSERGREGLIGVLPPHIAGVVPRAPEAKADLLAIIRTCLDYPGGLQQLLTAVRGLVGESMAVRRLEQTIAQVLLPPADGS</sequence>
<organism evidence="2 3">
    <name type="scientific">Actinomadura physcomitrii</name>
    <dbReference type="NCBI Taxonomy" id="2650748"/>
    <lineage>
        <taxon>Bacteria</taxon>
        <taxon>Bacillati</taxon>
        <taxon>Actinomycetota</taxon>
        <taxon>Actinomycetes</taxon>
        <taxon>Streptosporangiales</taxon>
        <taxon>Thermomonosporaceae</taxon>
        <taxon>Actinomadura</taxon>
    </lineage>
</organism>
<dbReference type="Pfam" id="PF19956">
    <property type="entry name" value="EAD2"/>
    <property type="match status" value="1"/>
</dbReference>
<protein>
    <recommendedName>
        <fullName evidence="1">Effector-associated domain-containing protein</fullName>
    </recommendedName>
</protein>
<dbReference type="EMBL" id="WBMS02000001">
    <property type="protein sequence ID" value="MVZ98882.1"/>
    <property type="molecule type" value="Genomic_DNA"/>
</dbReference>